<evidence type="ECO:0000313" key="4">
    <source>
        <dbReference type="Proteomes" id="UP000019149"/>
    </source>
</evidence>
<comment type="caution">
    <text evidence="3">The sequence shown here is derived from an EMBL/GenBank/DDBJ whole genome shotgun (WGS) entry which is preliminary data.</text>
</comment>
<dbReference type="InterPro" id="IPR035940">
    <property type="entry name" value="CAP_sf"/>
</dbReference>
<dbReference type="RefSeq" id="XP_024351452.1">
    <property type="nucleotide sequence ID" value="XM_024494063.1"/>
</dbReference>
<feature type="chain" id="PRO_5004882147" evidence="1">
    <location>
        <begin position="23"/>
        <end position="188"/>
    </location>
</feature>
<feature type="domain" description="SCP" evidence="2">
    <location>
        <begin position="22"/>
        <end position="175"/>
    </location>
</feature>
<accession>W6UGX2</accession>
<organism evidence="3 4">
    <name type="scientific">Echinococcus granulosus</name>
    <name type="common">Hydatid tapeworm</name>
    <dbReference type="NCBI Taxonomy" id="6210"/>
    <lineage>
        <taxon>Eukaryota</taxon>
        <taxon>Metazoa</taxon>
        <taxon>Spiralia</taxon>
        <taxon>Lophotrochozoa</taxon>
        <taxon>Platyhelminthes</taxon>
        <taxon>Cestoda</taxon>
        <taxon>Eucestoda</taxon>
        <taxon>Cyclophyllidea</taxon>
        <taxon>Taeniidae</taxon>
        <taxon>Echinococcus</taxon>
        <taxon>Echinococcus granulosus group</taxon>
    </lineage>
</organism>
<dbReference type="InterPro" id="IPR014044">
    <property type="entry name" value="CAP_dom"/>
</dbReference>
<evidence type="ECO:0000259" key="2">
    <source>
        <dbReference type="SMART" id="SM00198"/>
    </source>
</evidence>
<dbReference type="KEGG" id="egl:EGR_04814"/>
<protein>
    <submittedName>
        <fullName evidence="3">GLIPR1-like protein</fullName>
    </submittedName>
</protein>
<name>W6UGX2_ECHGR</name>
<keyword evidence="4" id="KW-1185">Reference proteome</keyword>
<evidence type="ECO:0000256" key="1">
    <source>
        <dbReference type="SAM" id="SignalP"/>
    </source>
</evidence>
<dbReference type="AlphaFoldDB" id="W6UGX2"/>
<dbReference type="SUPFAM" id="SSF55797">
    <property type="entry name" value="PR-1-like"/>
    <property type="match status" value="1"/>
</dbReference>
<dbReference type="Proteomes" id="UP000019149">
    <property type="component" value="Unassembled WGS sequence"/>
</dbReference>
<dbReference type="PANTHER" id="PTHR10334">
    <property type="entry name" value="CYSTEINE-RICH SECRETORY PROTEIN-RELATED"/>
    <property type="match status" value="1"/>
</dbReference>
<proteinExistence type="predicted"/>
<dbReference type="Gene3D" id="3.40.33.10">
    <property type="entry name" value="CAP"/>
    <property type="match status" value="1"/>
</dbReference>
<feature type="signal peptide" evidence="1">
    <location>
        <begin position="1"/>
        <end position="22"/>
    </location>
</feature>
<dbReference type="Pfam" id="PF00188">
    <property type="entry name" value="CAP"/>
    <property type="match status" value="1"/>
</dbReference>
<dbReference type="OMA" id="FYRFANN"/>
<reference evidence="3 4" key="1">
    <citation type="journal article" date="2013" name="Nat. Genet.">
        <title>The genome of the hydatid tapeworm Echinococcus granulosus.</title>
        <authorList>
            <person name="Zheng H."/>
            <person name="Zhang W."/>
            <person name="Zhang L."/>
            <person name="Zhang Z."/>
            <person name="Li J."/>
            <person name="Lu G."/>
            <person name="Zhu Y."/>
            <person name="Wang Y."/>
            <person name="Huang Y."/>
            <person name="Liu J."/>
            <person name="Kang H."/>
            <person name="Chen J."/>
            <person name="Wang L."/>
            <person name="Chen A."/>
            <person name="Yu S."/>
            <person name="Gao Z."/>
            <person name="Jin L."/>
            <person name="Gu W."/>
            <person name="Wang Z."/>
            <person name="Zhao L."/>
            <person name="Shi B."/>
            <person name="Wen H."/>
            <person name="Lin R."/>
            <person name="Jones M.K."/>
            <person name="Brejova B."/>
            <person name="Vinar T."/>
            <person name="Zhao G."/>
            <person name="McManus D.P."/>
            <person name="Chen Z."/>
            <person name="Zhou Y."/>
            <person name="Wang S."/>
        </authorList>
    </citation>
    <scope>NUCLEOTIDE SEQUENCE [LARGE SCALE GENOMIC DNA]</scope>
</reference>
<keyword evidence="1" id="KW-0732">Signal</keyword>
<dbReference type="OrthoDB" id="674273at2759"/>
<dbReference type="EMBL" id="APAU02000032">
    <property type="protein sequence ID" value="EUB60256.1"/>
    <property type="molecule type" value="Genomic_DNA"/>
</dbReference>
<sequence>MSSTLGLVILISAATCQLPTDAERSQILEAHRKVRERVFPPASNMLLMEYSSRLERLAAYWASRCEYEHPDPNLHPQFRKIGQNLALTGGFKPFLTESVCGWKSETHFYRFANNSCSHVCGHYTQVSKVLCLSMLVWATSSQVGCAMRRCDGLKPHWPNPQYLTVCQYRPTYVAYVRICSSTQLCCVS</sequence>
<gene>
    <name evidence="3" type="ORF">EGR_04814</name>
</gene>
<evidence type="ECO:0000313" key="3">
    <source>
        <dbReference type="EMBL" id="EUB60256.1"/>
    </source>
</evidence>
<dbReference type="InterPro" id="IPR001283">
    <property type="entry name" value="CRISP-related"/>
</dbReference>
<dbReference type="CTD" id="36340529"/>
<dbReference type="SMART" id="SM00198">
    <property type="entry name" value="SCP"/>
    <property type="match status" value="1"/>
</dbReference>
<dbReference type="GeneID" id="36340529"/>